<evidence type="ECO:0000313" key="3">
    <source>
        <dbReference type="Proteomes" id="UP001054945"/>
    </source>
</evidence>
<feature type="region of interest" description="Disordered" evidence="1">
    <location>
        <begin position="63"/>
        <end position="115"/>
    </location>
</feature>
<dbReference type="AlphaFoldDB" id="A0AAV4Q6R2"/>
<accession>A0AAV4Q6R2</accession>
<dbReference type="EMBL" id="BPLR01005640">
    <property type="protein sequence ID" value="GIY03902.1"/>
    <property type="molecule type" value="Genomic_DNA"/>
</dbReference>
<proteinExistence type="predicted"/>
<feature type="region of interest" description="Disordered" evidence="1">
    <location>
        <begin position="1"/>
        <end position="26"/>
    </location>
</feature>
<keyword evidence="3" id="KW-1185">Reference proteome</keyword>
<reference evidence="2 3" key="1">
    <citation type="submission" date="2021-06" db="EMBL/GenBank/DDBJ databases">
        <title>Caerostris extrusa draft genome.</title>
        <authorList>
            <person name="Kono N."/>
            <person name="Arakawa K."/>
        </authorList>
    </citation>
    <scope>NUCLEOTIDE SEQUENCE [LARGE SCALE GENOMIC DNA]</scope>
</reference>
<protein>
    <submittedName>
        <fullName evidence="2">Uncharacterized protein</fullName>
    </submittedName>
</protein>
<dbReference type="Proteomes" id="UP001054945">
    <property type="component" value="Unassembled WGS sequence"/>
</dbReference>
<comment type="caution">
    <text evidence="2">The sequence shown here is derived from an EMBL/GenBank/DDBJ whole genome shotgun (WGS) entry which is preliminary data.</text>
</comment>
<sequence>MCRRFRNRRLKEATREKEEAEDSLTPKSELRCSLGGIEVVGHEALEHALVVALDVGQVNDVPRRKFDSGPGSQGHSVLHPLDRDHGMSSRGTIESGRLPPRPRSALWAALGQTGG</sequence>
<evidence type="ECO:0000256" key="1">
    <source>
        <dbReference type="SAM" id="MobiDB-lite"/>
    </source>
</evidence>
<name>A0AAV4Q6R2_CAEEX</name>
<gene>
    <name evidence="2" type="ORF">CEXT_777301</name>
</gene>
<organism evidence="2 3">
    <name type="scientific">Caerostris extrusa</name>
    <name type="common">Bark spider</name>
    <name type="synonym">Caerostris bankana</name>
    <dbReference type="NCBI Taxonomy" id="172846"/>
    <lineage>
        <taxon>Eukaryota</taxon>
        <taxon>Metazoa</taxon>
        <taxon>Ecdysozoa</taxon>
        <taxon>Arthropoda</taxon>
        <taxon>Chelicerata</taxon>
        <taxon>Arachnida</taxon>
        <taxon>Araneae</taxon>
        <taxon>Araneomorphae</taxon>
        <taxon>Entelegynae</taxon>
        <taxon>Araneoidea</taxon>
        <taxon>Araneidae</taxon>
        <taxon>Caerostris</taxon>
    </lineage>
</organism>
<evidence type="ECO:0000313" key="2">
    <source>
        <dbReference type="EMBL" id="GIY03902.1"/>
    </source>
</evidence>